<evidence type="ECO:0000259" key="1">
    <source>
        <dbReference type="Pfam" id="PF13468"/>
    </source>
</evidence>
<reference evidence="2 3" key="1">
    <citation type="submission" date="2019-09" db="EMBL/GenBank/DDBJ databases">
        <title>Genome sequence of Rhodovastum atsumiense, a diverse member of the Acetobacteraceae family of non-sulfur purple photosynthetic bacteria.</title>
        <authorList>
            <person name="Meyer T."/>
            <person name="Kyndt J."/>
        </authorList>
    </citation>
    <scope>NUCLEOTIDE SEQUENCE [LARGE SCALE GENOMIC DNA]</scope>
    <source>
        <strain evidence="2 3">DSM 21279</strain>
    </source>
</reference>
<evidence type="ECO:0000313" key="2">
    <source>
        <dbReference type="EMBL" id="KAA5608398.1"/>
    </source>
</evidence>
<dbReference type="Gene3D" id="3.10.180.10">
    <property type="entry name" value="2,3-Dihydroxybiphenyl 1,2-Dioxygenase, domain 1"/>
    <property type="match status" value="1"/>
</dbReference>
<accession>A0A5M6ILF8</accession>
<proteinExistence type="predicted"/>
<evidence type="ECO:0000313" key="3">
    <source>
        <dbReference type="Proteomes" id="UP000325255"/>
    </source>
</evidence>
<dbReference type="Proteomes" id="UP000325255">
    <property type="component" value="Unassembled WGS sequence"/>
</dbReference>
<dbReference type="Pfam" id="PF13468">
    <property type="entry name" value="Glyoxalase_3"/>
    <property type="match status" value="1"/>
</dbReference>
<dbReference type="InterPro" id="IPR025870">
    <property type="entry name" value="Glyoxalase-like_dom"/>
</dbReference>
<organism evidence="2 3">
    <name type="scientific">Rhodovastum atsumiense</name>
    <dbReference type="NCBI Taxonomy" id="504468"/>
    <lineage>
        <taxon>Bacteria</taxon>
        <taxon>Pseudomonadati</taxon>
        <taxon>Pseudomonadota</taxon>
        <taxon>Alphaproteobacteria</taxon>
        <taxon>Acetobacterales</taxon>
        <taxon>Acetobacteraceae</taxon>
        <taxon>Rhodovastum</taxon>
    </lineage>
</organism>
<dbReference type="InterPro" id="IPR029068">
    <property type="entry name" value="Glyas_Bleomycin-R_OHBP_Dase"/>
</dbReference>
<dbReference type="SUPFAM" id="SSF54593">
    <property type="entry name" value="Glyoxalase/Bleomycin resistance protein/Dihydroxybiphenyl dioxygenase"/>
    <property type="match status" value="1"/>
</dbReference>
<sequence length="276" mass="28974">MLPRIDHVVINVRDGLDAAAAQYRRLGFALTPRGHHSLGSSNHLAIFGDDYLELLGQEPDRTPRRTELWQAPAGLNGLVFKPPAGGDLAAVLAERGVPADPPRSFVRPVALAEGTREARFRTTTLPGAVATGRVFFCEHFTPELVWREEWRGHPNGVTGLAAFVIATDLPARDAAPFAQLFGADALAPVAGGLALAAGNAALLLLTPAEIARRYGDAVPSLPTGETRMVALELRVGSLAVARAALAEGGIADVREQPDRVVVPAAVAAGVTLAFIG</sequence>
<dbReference type="PANTHER" id="PTHR40265:SF1">
    <property type="entry name" value="GLYOXALASE-LIKE DOMAIN-CONTAINING PROTEIN"/>
    <property type="match status" value="1"/>
</dbReference>
<protein>
    <submittedName>
        <fullName evidence="2">VOC family protein</fullName>
    </submittedName>
</protein>
<dbReference type="AlphaFoldDB" id="A0A5M6ILF8"/>
<dbReference type="EMBL" id="VWPK01000085">
    <property type="protein sequence ID" value="KAA5608398.1"/>
    <property type="molecule type" value="Genomic_DNA"/>
</dbReference>
<comment type="caution">
    <text evidence="2">The sequence shown here is derived from an EMBL/GenBank/DDBJ whole genome shotgun (WGS) entry which is preliminary data.</text>
</comment>
<keyword evidence="3" id="KW-1185">Reference proteome</keyword>
<dbReference type="PANTHER" id="PTHR40265">
    <property type="entry name" value="BLL2707 PROTEIN"/>
    <property type="match status" value="1"/>
</dbReference>
<name>A0A5M6ILF8_9PROT</name>
<dbReference type="OrthoDB" id="9812467at2"/>
<gene>
    <name evidence="2" type="ORF">F1189_29320</name>
</gene>
<feature type="domain" description="Glyoxalase-like" evidence="1">
    <location>
        <begin position="5"/>
        <end position="175"/>
    </location>
</feature>